<keyword evidence="3 5" id="KW-1133">Transmembrane helix</keyword>
<evidence type="ECO:0000256" key="5">
    <source>
        <dbReference type="HAMAP-Rule" id="MF_01536"/>
    </source>
</evidence>
<sequence>MTASTHLHITTWVLTLILFFVALGLHKSGKAKAQKIVHMILRLFYLLTIATGGMIAHLMFSQYPITYVLKFIFGILVIGFMEMVLVRTKKEKKTTMFWVLFFVSLIVVLVLGFYLPLGF</sequence>
<feature type="transmembrane region" description="Helical" evidence="5">
    <location>
        <begin position="6"/>
        <end position="25"/>
    </location>
</feature>
<evidence type="ECO:0000313" key="7">
    <source>
        <dbReference type="Proteomes" id="UP000271374"/>
    </source>
</evidence>
<keyword evidence="1 5" id="KW-1003">Cell membrane</keyword>
<feature type="transmembrane region" description="Helical" evidence="5">
    <location>
        <begin position="97"/>
        <end position="117"/>
    </location>
</feature>
<evidence type="ECO:0000256" key="1">
    <source>
        <dbReference type="ARBA" id="ARBA00022475"/>
    </source>
</evidence>
<comment type="subcellular location">
    <subcellularLocation>
        <location evidence="5">Cell membrane</location>
        <topology evidence="5">Multi-pass membrane protein</topology>
    </subcellularLocation>
</comment>
<accession>A0A3S0IU49</accession>
<keyword evidence="4 5" id="KW-0472">Membrane</keyword>
<gene>
    <name evidence="6" type="ORF">EKG37_11495</name>
</gene>
<dbReference type="InterPro" id="IPR010899">
    <property type="entry name" value="UPF0344"/>
</dbReference>
<evidence type="ECO:0000256" key="4">
    <source>
        <dbReference type="ARBA" id="ARBA00023136"/>
    </source>
</evidence>
<keyword evidence="2 5" id="KW-0812">Transmembrane</keyword>
<dbReference type="Proteomes" id="UP000271374">
    <property type="component" value="Unassembled WGS sequence"/>
</dbReference>
<dbReference type="AlphaFoldDB" id="A0A3S0IU49"/>
<feature type="transmembrane region" description="Helical" evidence="5">
    <location>
        <begin position="65"/>
        <end position="85"/>
    </location>
</feature>
<dbReference type="OrthoDB" id="2365314at2"/>
<comment type="caution">
    <text evidence="6">The sequence shown here is derived from an EMBL/GenBank/DDBJ whole genome shotgun (WGS) entry which is preliminary data.</text>
</comment>
<organism evidence="6 7">
    <name type="scientific">Bacillus yapensis</name>
    <dbReference type="NCBI Taxonomy" id="2492960"/>
    <lineage>
        <taxon>Bacteria</taxon>
        <taxon>Bacillati</taxon>
        <taxon>Bacillota</taxon>
        <taxon>Bacilli</taxon>
        <taxon>Bacillales</taxon>
        <taxon>Bacillaceae</taxon>
        <taxon>Bacillus</taxon>
    </lineage>
</organism>
<proteinExistence type="inferred from homology"/>
<dbReference type="Pfam" id="PF07457">
    <property type="entry name" value="DUF1516"/>
    <property type="match status" value="1"/>
</dbReference>
<feature type="transmembrane region" description="Helical" evidence="5">
    <location>
        <begin position="37"/>
        <end position="59"/>
    </location>
</feature>
<comment type="similarity">
    <text evidence="5">Belongs to the UPF0344 family.</text>
</comment>
<name>A0A3S0IU49_9BACI</name>
<keyword evidence="7" id="KW-1185">Reference proteome</keyword>
<dbReference type="NCBIfam" id="NF010198">
    <property type="entry name" value="PRK13673.1-5"/>
    <property type="match status" value="1"/>
</dbReference>
<dbReference type="GO" id="GO:0005886">
    <property type="term" value="C:plasma membrane"/>
    <property type="evidence" value="ECO:0007669"/>
    <property type="project" value="UniProtKB-SubCell"/>
</dbReference>
<reference evidence="6 7" key="1">
    <citation type="submission" date="2018-12" db="EMBL/GenBank/DDBJ databases">
        <title>Bacillus yapensis draft genome sequence.</title>
        <authorList>
            <person name="Yu L."/>
            <person name="Xu X."/>
            <person name="Tang X."/>
        </authorList>
    </citation>
    <scope>NUCLEOTIDE SEQUENCE [LARGE SCALE GENOMIC DNA]</scope>
    <source>
        <strain evidence="6 7">XXST-01</strain>
    </source>
</reference>
<evidence type="ECO:0000313" key="6">
    <source>
        <dbReference type="EMBL" id="RTR31493.1"/>
    </source>
</evidence>
<protein>
    <recommendedName>
        <fullName evidence="5">UPF0344 protein EKG37_11495</fullName>
    </recommendedName>
</protein>
<evidence type="ECO:0000256" key="3">
    <source>
        <dbReference type="ARBA" id="ARBA00022989"/>
    </source>
</evidence>
<evidence type="ECO:0000256" key="2">
    <source>
        <dbReference type="ARBA" id="ARBA00022692"/>
    </source>
</evidence>
<dbReference type="HAMAP" id="MF_01536">
    <property type="entry name" value="UPF0344"/>
    <property type="match status" value="1"/>
</dbReference>
<dbReference type="RefSeq" id="WP_126408810.1">
    <property type="nucleotide sequence ID" value="NZ_RXNT01000008.1"/>
</dbReference>
<dbReference type="EMBL" id="RXNT01000008">
    <property type="protein sequence ID" value="RTR31493.1"/>
    <property type="molecule type" value="Genomic_DNA"/>
</dbReference>